<dbReference type="EMBL" id="JBHSBV010000007">
    <property type="protein sequence ID" value="MFC4202843.1"/>
    <property type="molecule type" value="Genomic_DNA"/>
</dbReference>
<reference evidence="3" key="1">
    <citation type="journal article" date="2019" name="Int. J. Syst. Evol. Microbiol.">
        <title>The Global Catalogue of Microorganisms (GCM) 10K type strain sequencing project: providing services to taxonomists for standard genome sequencing and annotation.</title>
        <authorList>
            <consortium name="The Broad Institute Genomics Platform"/>
            <consortium name="The Broad Institute Genome Sequencing Center for Infectious Disease"/>
            <person name="Wu L."/>
            <person name="Ma J."/>
        </authorList>
    </citation>
    <scope>NUCLEOTIDE SEQUENCE [LARGE SCALE GENOMIC DNA]</scope>
    <source>
        <strain evidence="3">LMG 24813</strain>
    </source>
</reference>
<dbReference type="PANTHER" id="PTHR12526:SF638">
    <property type="entry name" value="SPORE COAT PROTEIN SA"/>
    <property type="match status" value="1"/>
</dbReference>
<evidence type="ECO:0000259" key="1">
    <source>
        <dbReference type="Pfam" id="PF13477"/>
    </source>
</evidence>
<evidence type="ECO:0000313" key="2">
    <source>
        <dbReference type="EMBL" id="MFC4202843.1"/>
    </source>
</evidence>
<dbReference type="PANTHER" id="PTHR12526">
    <property type="entry name" value="GLYCOSYLTRANSFERASE"/>
    <property type="match status" value="1"/>
</dbReference>
<accession>A0ABV8P3Y5</accession>
<sequence>MPLPRLLIAVNNPAFFLSHRLPIALAALQAGYEVHVATMDGPSAARIRDHGLYHHVIPMTRSGANPLGELRTVWSLWRLFRRLRPDLVHAVTIKPVLYGGMAARLARVPAFVAAISGLGYIFSGPPSRFDFLRSVACFMYRLALRHPNSRVIFQNDNDREMLARARAIVPEQVLMIRGSGVDLDAFRAVPEPEGPPVAIMAARLLADKGVREFVQAARLSAGHASGLRWELVGSPDPGNPATVTDAELQQWDSEGIVRCMGQRSDIAALYAAAHIVVLPSYREGLPKSLVEAAACGRAVVTTDVPGCRDAIEPGVTGLLVPVRDAAALATAVQSLAADAGLRQRYGAAGRKLAEREFDIRHVVQAHLDAYDALLRRRTQPKPPMH</sequence>
<organism evidence="2 3">
    <name type="scientific">Candidimonas humi</name>
    <dbReference type="NCBI Taxonomy" id="683355"/>
    <lineage>
        <taxon>Bacteria</taxon>
        <taxon>Pseudomonadati</taxon>
        <taxon>Pseudomonadota</taxon>
        <taxon>Betaproteobacteria</taxon>
        <taxon>Burkholderiales</taxon>
        <taxon>Alcaligenaceae</taxon>
        <taxon>Candidimonas</taxon>
    </lineage>
</organism>
<proteinExistence type="predicted"/>
<protein>
    <submittedName>
        <fullName evidence="2">Glycosyltransferase family 4 protein</fullName>
    </submittedName>
</protein>
<keyword evidence="3" id="KW-1185">Reference proteome</keyword>
<dbReference type="Pfam" id="PF13477">
    <property type="entry name" value="Glyco_trans_4_2"/>
    <property type="match status" value="1"/>
</dbReference>
<dbReference type="RefSeq" id="WP_343218752.1">
    <property type="nucleotide sequence ID" value="NZ_JAHTBN010000006.1"/>
</dbReference>
<name>A0ABV8P3Y5_9BURK</name>
<dbReference type="CDD" id="cd03808">
    <property type="entry name" value="GT4_CapM-like"/>
    <property type="match status" value="1"/>
</dbReference>
<gene>
    <name evidence="2" type="ORF">ACFOY1_17970</name>
</gene>
<feature type="domain" description="Glycosyltransferase subfamily 4-like N-terminal" evidence="1">
    <location>
        <begin position="19"/>
        <end position="154"/>
    </location>
</feature>
<evidence type="ECO:0000313" key="3">
    <source>
        <dbReference type="Proteomes" id="UP001595848"/>
    </source>
</evidence>
<dbReference type="InterPro" id="IPR028098">
    <property type="entry name" value="Glyco_trans_4-like_N"/>
</dbReference>
<dbReference type="Proteomes" id="UP001595848">
    <property type="component" value="Unassembled WGS sequence"/>
</dbReference>
<comment type="caution">
    <text evidence="2">The sequence shown here is derived from an EMBL/GenBank/DDBJ whole genome shotgun (WGS) entry which is preliminary data.</text>
</comment>
<dbReference type="Pfam" id="PF13692">
    <property type="entry name" value="Glyco_trans_1_4"/>
    <property type="match status" value="1"/>
</dbReference>
<dbReference type="Gene3D" id="3.40.50.2000">
    <property type="entry name" value="Glycogen Phosphorylase B"/>
    <property type="match status" value="2"/>
</dbReference>
<dbReference type="SUPFAM" id="SSF53756">
    <property type="entry name" value="UDP-Glycosyltransferase/glycogen phosphorylase"/>
    <property type="match status" value="1"/>
</dbReference>